<sequence>MDTLVSKYAALNWSGVVFAGNHKEIQYKRAFGYADREQQRPVQLNTPFKTESVGKMFTAVRIMQLISEGKLNLNKTVAELLPDWSIPNADKIQIKHMLNHTSGLSSPWEHPEFEFGKVYSKAALKKIIETAHIAFDTPGKRRYYSNSAYILLEEIIVKLDQQSFESSIREHIFNAAGMTQTRFLNDSILPANGALPYYQISTNKFVKDDTRYGDGKASGAGGWMSTAEDLYLFAKAYLNEILLPADWMKVQITNDHTLADSIPDARFGLHVLRATPKNSFVIGHNGGGKGFSVDVYFDFYTKNIVVYCSNLYGVGYALTTKAFHVLNNQKYPEPTPPSRVKLADWLLANPGTDSISNTVFQQLDINDANDYLFFNVFDNLTLANEHRAAEKVMKICREKYPVHVYSWVKSGENALALNNTEAAKNYFSKAYALAEEQKDEEAKKMLKGKF</sequence>
<reference evidence="4" key="1">
    <citation type="submission" date="2024-02" db="EMBL/GenBank/DDBJ databases">
        <title>Sediminibacterium planktonica sp. nov. and Sediminibacterium longus sp. nov., isolated from surface lake and river water.</title>
        <authorList>
            <person name="Watanabe K."/>
            <person name="Takemine S."/>
            <person name="Ishii Y."/>
            <person name="Ogata Y."/>
            <person name="Shindo C."/>
            <person name="Suda W."/>
        </authorList>
    </citation>
    <scope>NUCLEOTIDE SEQUENCE</scope>
    <source>
        <strain evidence="4">KACHI17</strain>
    </source>
</reference>
<dbReference type="Pfam" id="PF00144">
    <property type="entry name" value="Beta-lactamase"/>
    <property type="match status" value="1"/>
</dbReference>
<dbReference type="InterPro" id="IPR001466">
    <property type="entry name" value="Beta-lactam-related"/>
</dbReference>
<protein>
    <submittedName>
        <fullName evidence="4">Serine hydrolase</fullName>
    </submittedName>
</protein>
<dbReference type="GO" id="GO:0016020">
    <property type="term" value="C:membrane"/>
    <property type="evidence" value="ECO:0007669"/>
    <property type="project" value="UniProtKB-SubCell"/>
</dbReference>
<proteinExistence type="predicted"/>
<dbReference type="GO" id="GO:0016787">
    <property type="term" value="F:hydrolase activity"/>
    <property type="evidence" value="ECO:0007669"/>
    <property type="project" value="UniProtKB-KW"/>
</dbReference>
<keyword evidence="2" id="KW-0472">Membrane</keyword>
<evidence type="ECO:0000256" key="2">
    <source>
        <dbReference type="ARBA" id="ARBA00023136"/>
    </source>
</evidence>
<dbReference type="SUPFAM" id="SSF56601">
    <property type="entry name" value="beta-lactamase/transpeptidase-like"/>
    <property type="match status" value="1"/>
</dbReference>
<keyword evidence="4" id="KW-0378">Hydrolase</keyword>
<feature type="domain" description="Beta-lactamase-related" evidence="3">
    <location>
        <begin position="17"/>
        <end position="311"/>
    </location>
</feature>
<accession>A0AAT9GKN5</accession>
<evidence type="ECO:0000256" key="1">
    <source>
        <dbReference type="ARBA" id="ARBA00004370"/>
    </source>
</evidence>
<dbReference type="AlphaFoldDB" id="A0AAT9GKN5"/>
<dbReference type="PANTHER" id="PTHR46825:SF11">
    <property type="entry name" value="PENICILLIN-BINDING PROTEIN 4"/>
    <property type="match status" value="1"/>
</dbReference>
<dbReference type="Gene3D" id="3.40.710.10">
    <property type="entry name" value="DD-peptidase/beta-lactamase superfamily"/>
    <property type="match status" value="1"/>
</dbReference>
<evidence type="ECO:0000259" key="3">
    <source>
        <dbReference type="Pfam" id="PF00144"/>
    </source>
</evidence>
<gene>
    <name evidence="4" type="ORF">KACHI17_21070</name>
</gene>
<comment type="subcellular location">
    <subcellularLocation>
        <location evidence="1">Membrane</location>
    </subcellularLocation>
</comment>
<dbReference type="InterPro" id="IPR012338">
    <property type="entry name" value="Beta-lactam/transpept-like"/>
</dbReference>
<dbReference type="EMBL" id="AP029612">
    <property type="protein sequence ID" value="BFG71226.1"/>
    <property type="molecule type" value="Genomic_DNA"/>
</dbReference>
<organism evidence="4">
    <name type="scientific">Sediminibacterium sp. KACHI17</name>
    <dbReference type="NCBI Taxonomy" id="1751071"/>
    <lineage>
        <taxon>Bacteria</taxon>
        <taxon>Pseudomonadati</taxon>
        <taxon>Bacteroidota</taxon>
        <taxon>Chitinophagia</taxon>
        <taxon>Chitinophagales</taxon>
        <taxon>Chitinophagaceae</taxon>
        <taxon>Sediminibacterium</taxon>
    </lineage>
</organism>
<name>A0AAT9GKN5_9BACT</name>
<dbReference type="InterPro" id="IPR050491">
    <property type="entry name" value="AmpC-like"/>
</dbReference>
<dbReference type="PANTHER" id="PTHR46825">
    <property type="entry name" value="D-ALANYL-D-ALANINE-CARBOXYPEPTIDASE/ENDOPEPTIDASE AMPH"/>
    <property type="match status" value="1"/>
</dbReference>
<evidence type="ECO:0000313" key="4">
    <source>
        <dbReference type="EMBL" id="BFG71226.1"/>
    </source>
</evidence>